<gene>
    <name evidence="17" type="ORF">ILUMI_22321</name>
</gene>
<comment type="catalytic activity">
    <reaction evidence="1">
        <text>S-ubiquitinyl-[E2 ubiquitin-conjugating enzyme]-L-cysteine + [acceptor protein]-L-lysine = [E2 ubiquitin-conjugating enzyme]-L-cysteine + N(6)-ubiquitinyl-[acceptor protein]-L-lysine.</text>
        <dbReference type="EC" id="2.3.2.27"/>
    </reaction>
</comment>
<keyword evidence="6" id="KW-0479">Metal-binding</keyword>
<dbReference type="GO" id="GO:0016567">
    <property type="term" value="P:protein ubiquitination"/>
    <property type="evidence" value="ECO:0007669"/>
    <property type="project" value="InterPro"/>
</dbReference>
<evidence type="ECO:0000256" key="14">
    <source>
        <dbReference type="PROSITE-ProRule" id="PRU00175"/>
    </source>
</evidence>
<dbReference type="InterPro" id="IPR013083">
    <property type="entry name" value="Znf_RING/FYVE/PHD"/>
</dbReference>
<dbReference type="PANTHER" id="PTHR12183:SF32">
    <property type="entry name" value="MITOCHONDRIAL E3 UBIQUITIN PROTEIN LIGASE 1"/>
    <property type="match status" value="1"/>
</dbReference>
<accession>A0A8K0CGZ1</accession>
<organism evidence="17 18">
    <name type="scientific">Ignelater luminosus</name>
    <name type="common">Cucubano</name>
    <name type="synonym">Pyrophorus luminosus</name>
    <dbReference type="NCBI Taxonomy" id="2038154"/>
    <lineage>
        <taxon>Eukaryota</taxon>
        <taxon>Metazoa</taxon>
        <taxon>Ecdysozoa</taxon>
        <taxon>Arthropoda</taxon>
        <taxon>Hexapoda</taxon>
        <taxon>Insecta</taxon>
        <taxon>Pterygota</taxon>
        <taxon>Neoptera</taxon>
        <taxon>Endopterygota</taxon>
        <taxon>Coleoptera</taxon>
        <taxon>Polyphaga</taxon>
        <taxon>Elateriformia</taxon>
        <taxon>Elateroidea</taxon>
        <taxon>Elateridae</taxon>
        <taxon>Agrypninae</taxon>
        <taxon>Pyrophorini</taxon>
        <taxon>Ignelater</taxon>
    </lineage>
</organism>
<dbReference type="OrthoDB" id="66726at2759"/>
<dbReference type="EMBL" id="VTPC01090285">
    <property type="protein sequence ID" value="KAF2883852.1"/>
    <property type="molecule type" value="Genomic_DNA"/>
</dbReference>
<proteinExistence type="predicted"/>
<dbReference type="InterPro" id="IPR022170">
    <property type="entry name" value="MUL1-like"/>
</dbReference>
<evidence type="ECO:0000313" key="18">
    <source>
        <dbReference type="Proteomes" id="UP000801492"/>
    </source>
</evidence>
<keyword evidence="18" id="KW-1185">Reference proteome</keyword>
<evidence type="ECO:0000313" key="17">
    <source>
        <dbReference type="EMBL" id="KAF2883852.1"/>
    </source>
</evidence>
<keyword evidence="5 15" id="KW-0812">Transmembrane</keyword>
<dbReference type="SUPFAM" id="SSF57850">
    <property type="entry name" value="RING/U-box"/>
    <property type="match status" value="1"/>
</dbReference>
<evidence type="ECO:0000256" key="2">
    <source>
        <dbReference type="ARBA" id="ARBA00004374"/>
    </source>
</evidence>
<dbReference type="InterPro" id="IPR051652">
    <property type="entry name" value="MDM2_MDM4_MUL1"/>
</dbReference>
<dbReference type="Gene3D" id="3.30.40.10">
    <property type="entry name" value="Zinc/RING finger domain, C3HC4 (zinc finger)"/>
    <property type="match status" value="1"/>
</dbReference>
<evidence type="ECO:0000256" key="12">
    <source>
        <dbReference type="ARBA" id="ARBA00023128"/>
    </source>
</evidence>
<evidence type="ECO:0000256" key="1">
    <source>
        <dbReference type="ARBA" id="ARBA00000900"/>
    </source>
</evidence>
<comment type="caution">
    <text evidence="17">The sequence shown here is derived from an EMBL/GenBank/DDBJ whole genome shotgun (WGS) entry which is preliminary data.</text>
</comment>
<evidence type="ECO:0000259" key="16">
    <source>
        <dbReference type="PROSITE" id="PS50089"/>
    </source>
</evidence>
<keyword evidence="11 15" id="KW-1133">Transmembrane helix</keyword>
<evidence type="ECO:0000256" key="6">
    <source>
        <dbReference type="ARBA" id="ARBA00022723"/>
    </source>
</evidence>
<feature type="transmembrane region" description="Helical" evidence="15">
    <location>
        <begin position="232"/>
        <end position="251"/>
    </location>
</feature>
<dbReference type="EC" id="2.3.2.27" evidence="3"/>
<evidence type="ECO:0000256" key="11">
    <source>
        <dbReference type="ARBA" id="ARBA00022989"/>
    </source>
</evidence>
<keyword evidence="4" id="KW-0808">Transferase</keyword>
<evidence type="ECO:0000256" key="15">
    <source>
        <dbReference type="SAM" id="Phobius"/>
    </source>
</evidence>
<evidence type="ECO:0000256" key="4">
    <source>
        <dbReference type="ARBA" id="ARBA00022679"/>
    </source>
</evidence>
<dbReference type="AlphaFoldDB" id="A0A8K0CGZ1"/>
<protein>
    <recommendedName>
        <fullName evidence="3">RING-type E3 ubiquitin transferase</fullName>
        <ecNumber evidence="3">2.3.2.27</ecNumber>
    </recommendedName>
</protein>
<dbReference type="GO" id="GO:0061630">
    <property type="term" value="F:ubiquitin protein ligase activity"/>
    <property type="evidence" value="ECO:0007669"/>
    <property type="project" value="UniProtKB-EC"/>
</dbReference>
<keyword evidence="9" id="KW-1000">Mitochondrion outer membrane</keyword>
<keyword evidence="7 14" id="KW-0863">Zinc-finger</keyword>
<dbReference type="GO" id="GO:0005741">
    <property type="term" value="C:mitochondrial outer membrane"/>
    <property type="evidence" value="ECO:0007669"/>
    <property type="project" value="UniProtKB-SubCell"/>
</dbReference>
<evidence type="ECO:0000256" key="10">
    <source>
        <dbReference type="ARBA" id="ARBA00022833"/>
    </source>
</evidence>
<feature type="domain" description="RING-type" evidence="16">
    <location>
        <begin position="293"/>
        <end position="329"/>
    </location>
</feature>
<dbReference type="PANTHER" id="PTHR12183">
    <property type="entry name" value="MITOCHONDRIAL UBIQUITIN LIGASE ACTIVATOR OF NFKB 1"/>
    <property type="match status" value="1"/>
</dbReference>
<evidence type="ECO:0000256" key="8">
    <source>
        <dbReference type="ARBA" id="ARBA00022786"/>
    </source>
</evidence>
<keyword evidence="13 15" id="KW-0472">Membrane</keyword>
<keyword evidence="8" id="KW-0833">Ubl conjugation pathway</keyword>
<evidence type="ECO:0000256" key="5">
    <source>
        <dbReference type="ARBA" id="ARBA00022692"/>
    </source>
</evidence>
<keyword evidence="12" id="KW-0496">Mitochondrion</keyword>
<sequence length="341" mass="38419">MDYLGEAIALTIDTIILGTCIKQYIKSKKAMSMIQGAPILDIDKNLQEIVNTHPEKKLEYVSIRGTVKPIGNPIISSNNPKVSGVIQLLSIKEHVIQRSTAGFWSEHERLIQETHNIMPFVIESKGYNVEIVDPLAAEVLDMDVISDVFSPTVPSVMDHIWGFFAGVRQRGVQTTEKMLRKGSVITGIGELIASEDGLSLRLEPPKNGAPFYLTNMQVTSLVRKLDDTRRNYRLLCIAFGVVGIILGGLIARRYWRDRCKKLDEEKRKRQLEDTRRERRRRVRDDNLPEAHLCVVCRVNPREIILLPCGHVCLCEDCADGILELCPVCRATIDKKSAAYIA</sequence>
<name>A0A8K0CGZ1_IGNLU</name>
<dbReference type="Pfam" id="PF12483">
    <property type="entry name" value="GIDE"/>
    <property type="match status" value="1"/>
</dbReference>
<comment type="subcellular location">
    <subcellularLocation>
        <location evidence="2">Mitochondrion outer membrane</location>
        <topology evidence="2">Multi-pass membrane protein</topology>
    </subcellularLocation>
</comment>
<dbReference type="CDD" id="cd16649">
    <property type="entry name" value="mRING-HC-C3HC5_CGRF1-like"/>
    <property type="match status" value="1"/>
</dbReference>
<evidence type="ECO:0000256" key="9">
    <source>
        <dbReference type="ARBA" id="ARBA00022787"/>
    </source>
</evidence>
<evidence type="ECO:0000256" key="7">
    <source>
        <dbReference type="ARBA" id="ARBA00022771"/>
    </source>
</evidence>
<dbReference type="PROSITE" id="PS50089">
    <property type="entry name" value="ZF_RING_2"/>
    <property type="match status" value="1"/>
</dbReference>
<reference evidence="17" key="1">
    <citation type="submission" date="2019-08" db="EMBL/GenBank/DDBJ databases">
        <title>The genome of the North American firefly Photinus pyralis.</title>
        <authorList>
            <consortium name="Photinus pyralis genome working group"/>
            <person name="Fallon T.R."/>
            <person name="Sander Lower S.E."/>
            <person name="Weng J.-K."/>
        </authorList>
    </citation>
    <scope>NUCLEOTIDE SEQUENCE</scope>
    <source>
        <strain evidence="17">TRF0915ILg1</strain>
        <tissue evidence="17">Whole body</tissue>
    </source>
</reference>
<keyword evidence="10" id="KW-0862">Zinc</keyword>
<dbReference type="InterPro" id="IPR001841">
    <property type="entry name" value="Znf_RING"/>
</dbReference>
<dbReference type="GO" id="GO:0008270">
    <property type="term" value="F:zinc ion binding"/>
    <property type="evidence" value="ECO:0007669"/>
    <property type="project" value="UniProtKB-KW"/>
</dbReference>
<dbReference type="Proteomes" id="UP000801492">
    <property type="component" value="Unassembled WGS sequence"/>
</dbReference>
<dbReference type="Pfam" id="PF13920">
    <property type="entry name" value="zf-C3HC4_3"/>
    <property type="match status" value="1"/>
</dbReference>
<evidence type="ECO:0000256" key="13">
    <source>
        <dbReference type="ARBA" id="ARBA00023136"/>
    </source>
</evidence>
<evidence type="ECO:0000256" key="3">
    <source>
        <dbReference type="ARBA" id="ARBA00012483"/>
    </source>
</evidence>
<dbReference type="FunFam" id="1.10.1170.10:FF:000002">
    <property type="entry name" value="Baculoviral IAP repeat containing 7"/>
    <property type="match status" value="1"/>
</dbReference>